<protein>
    <submittedName>
        <fullName evidence="2">Gfo/Idh/MocA family oxidoreductase</fullName>
    </submittedName>
</protein>
<proteinExistence type="predicted"/>
<sequence length="323" mass="36032">MNRRSFLFSMGVVGASGTTLFASDKMHIAKKLKKRIGIIGLDTSHAVAFTKALYQDKEGIFKGYKVVVAYPFGNPTIANNGERITRFKEEIQQFGVEIVDSIEHLLKVVDYVMLETNDGNMHLEQAKLVIKQGKPLFIDKPIANSQQDAEEIFRLASRYRVPLFSTSSLRYIEGITGINKAEVMGADVYTPAPIEPNHKDLYWYGIHGVEMLFTILQEHCTAVQTIEEKDCDIIVGTWSGGRVGTLRAFTKEDHGFGGTVFTKSQGAVALGEFKGYKRLLQEIMLFFETGVSPVPQEQTIGICKFIDAAYASKKNKGVKIFLK</sequence>
<feature type="domain" description="Gfo/Idh/MocA-like oxidoreductase N-terminal" evidence="1">
    <location>
        <begin position="85"/>
        <end position="163"/>
    </location>
</feature>
<dbReference type="Pfam" id="PF01408">
    <property type="entry name" value="GFO_IDH_MocA"/>
    <property type="match status" value="1"/>
</dbReference>
<dbReference type="GO" id="GO:0000166">
    <property type="term" value="F:nucleotide binding"/>
    <property type="evidence" value="ECO:0007669"/>
    <property type="project" value="InterPro"/>
</dbReference>
<name>A0A4U0GR85_9SPHI</name>
<evidence type="ECO:0000259" key="1">
    <source>
        <dbReference type="Pfam" id="PF01408"/>
    </source>
</evidence>
<dbReference type="Gene3D" id="3.40.50.720">
    <property type="entry name" value="NAD(P)-binding Rossmann-like Domain"/>
    <property type="match status" value="1"/>
</dbReference>
<evidence type="ECO:0000313" key="2">
    <source>
        <dbReference type="EMBL" id="TJY61455.1"/>
    </source>
</evidence>
<dbReference type="AlphaFoldDB" id="A0A4U0GR85"/>
<dbReference type="SUPFAM" id="SSF51735">
    <property type="entry name" value="NAD(P)-binding Rossmann-fold domains"/>
    <property type="match status" value="1"/>
</dbReference>
<reference evidence="2 3" key="1">
    <citation type="submission" date="2019-04" db="EMBL/GenBank/DDBJ databases">
        <title>Sphingobacterium olei sp. nov., isolated from oil-contaminated soil.</title>
        <authorList>
            <person name="Liu B."/>
        </authorList>
    </citation>
    <scope>NUCLEOTIDE SEQUENCE [LARGE SCALE GENOMIC DNA]</scope>
    <source>
        <strain evidence="2 3">Y3L14</strain>
    </source>
</reference>
<gene>
    <name evidence="2" type="ORF">FAZ19_21385</name>
</gene>
<accession>A0A4U0GR85</accession>
<dbReference type="RefSeq" id="WP_136822809.1">
    <property type="nucleotide sequence ID" value="NZ_BMJX01000009.1"/>
</dbReference>
<dbReference type="EMBL" id="SUKA01000009">
    <property type="protein sequence ID" value="TJY61455.1"/>
    <property type="molecule type" value="Genomic_DNA"/>
</dbReference>
<dbReference type="InterPro" id="IPR036291">
    <property type="entry name" value="NAD(P)-bd_dom_sf"/>
</dbReference>
<dbReference type="Proteomes" id="UP000309872">
    <property type="component" value="Unassembled WGS sequence"/>
</dbReference>
<dbReference type="InterPro" id="IPR000683">
    <property type="entry name" value="Gfo/Idh/MocA-like_OxRdtase_N"/>
</dbReference>
<organism evidence="2 3">
    <name type="scientific">Sphingobacterium alkalisoli</name>
    <dbReference type="NCBI Taxonomy" id="1874115"/>
    <lineage>
        <taxon>Bacteria</taxon>
        <taxon>Pseudomonadati</taxon>
        <taxon>Bacteroidota</taxon>
        <taxon>Sphingobacteriia</taxon>
        <taxon>Sphingobacteriales</taxon>
        <taxon>Sphingobacteriaceae</taxon>
        <taxon>Sphingobacterium</taxon>
    </lineage>
</organism>
<keyword evidence="3" id="KW-1185">Reference proteome</keyword>
<evidence type="ECO:0000313" key="3">
    <source>
        <dbReference type="Proteomes" id="UP000309872"/>
    </source>
</evidence>
<dbReference type="OrthoDB" id="1408251at2"/>
<comment type="caution">
    <text evidence="2">The sequence shown here is derived from an EMBL/GenBank/DDBJ whole genome shotgun (WGS) entry which is preliminary data.</text>
</comment>